<reference evidence="1 2" key="1">
    <citation type="journal article" date="2015" name="Nature">
        <title>rRNA introns, odd ribosomes, and small enigmatic genomes across a large radiation of phyla.</title>
        <authorList>
            <person name="Brown C.T."/>
            <person name="Hug L.A."/>
            <person name="Thomas B.C."/>
            <person name="Sharon I."/>
            <person name="Castelle C.J."/>
            <person name="Singh A."/>
            <person name="Wilkins M.J."/>
            <person name="Williams K.H."/>
            <person name="Banfield J.F."/>
        </authorList>
    </citation>
    <scope>NUCLEOTIDE SEQUENCE [LARGE SCALE GENOMIC DNA]</scope>
</reference>
<evidence type="ECO:0000313" key="2">
    <source>
        <dbReference type="Proteomes" id="UP000034665"/>
    </source>
</evidence>
<feature type="non-terminal residue" evidence="1">
    <location>
        <position position="1"/>
    </location>
</feature>
<dbReference type="STRING" id="1619013.UT41_C0007G0001"/>
<dbReference type="EMBL" id="LBWR01000007">
    <property type="protein sequence ID" value="KKR11708.1"/>
    <property type="molecule type" value="Genomic_DNA"/>
</dbReference>
<protein>
    <submittedName>
        <fullName evidence="1">Uncharacterized protein</fullName>
    </submittedName>
</protein>
<evidence type="ECO:0000313" key="1">
    <source>
        <dbReference type="EMBL" id="KKR11708.1"/>
    </source>
</evidence>
<organism evidence="1 2">
    <name type="scientific">Candidatus Wolfebacteria bacterium GW2011_GWC2_39_22</name>
    <dbReference type="NCBI Taxonomy" id="1619013"/>
    <lineage>
        <taxon>Bacteria</taxon>
        <taxon>Candidatus Wolfeibacteriota</taxon>
    </lineage>
</organism>
<accession>A0A0G0N8E4</accession>
<gene>
    <name evidence="1" type="ORF">UT41_C0007G0001</name>
</gene>
<sequence length="80" mass="9156">MAIKITKLNILKEIKFLNSQGLDGDQLLINLVTFIKNELKDQEKEFEIKKAVKNDRFQIIASEYSLNLCKNNGGGKCRVK</sequence>
<dbReference type="AlphaFoldDB" id="A0A0G0N8E4"/>
<dbReference type="Proteomes" id="UP000034665">
    <property type="component" value="Unassembled WGS sequence"/>
</dbReference>
<comment type="caution">
    <text evidence="1">The sequence shown here is derived from an EMBL/GenBank/DDBJ whole genome shotgun (WGS) entry which is preliminary data.</text>
</comment>
<name>A0A0G0N8E4_9BACT</name>
<proteinExistence type="predicted"/>